<comment type="similarity">
    <text evidence="1 5 9">Belongs to the 6-phosphogluconate dehydrogenase family.</text>
</comment>
<feature type="active site" description="Proton acceptor" evidence="6">
    <location>
        <position position="183"/>
    </location>
</feature>
<dbReference type="InterPro" id="IPR013328">
    <property type="entry name" value="6PGD_dom2"/>
</dbReference>
<gene>
    <name evidence="11" type="ORF">FD51_GL000053</name>
</gene>
<dbReference type="Gene3D" id="1.20.5.320">
    <property type="entry name" value="6-Phosphogluconate Dehydrogenase, domain 3"/>
    <property type="match status" value="1"/>
</dbReference>
<feature type="binding site" evidence="7">
    <location>
        <position position="453"/>
    </location>
    <ligand>
        <name>substrate</name>
        <note>ligand shared between dimeric partners</note>
    </ligand>
</feature>
<reference evidence="11 12" key="1">
    <citation type="journal article" date="2015" name="Genome Announc.">
        <title>Expanding the biotechnology potential of lactobacilli through comparative genomics of 213 strains and associated genera.</title>
        <authorList>
            <person name="Sun Z."/>
            <person name="Harris H.M."/>
            <person name="McCann A."/>
            <person name="Guo C."/>
            <person name="Argimon S."/>
            <person name="Zhang W."/>
            <person name="Yang X."/>
            <person name="Jeffery I.B."/>
            <person name="Cooney J.C."/>
            <person name="Kagawa T.F."/>
            <person name="Liu W."/>
            <person name="Song Y."/>
            <person name="Salvetti E."/>
            <person name="Wrobel A."/>
            <person name="Rasinkangas P."/>
            <person name="Parkhill J."/>
            <person name="Rea M.C."/>
            <person name="O'Sullivan O."/>
            <person name="Ritari J."/>
            <person name="Douillard F.P."/>
            <person name="Paul Ross R."/>
            <person name="Yang R."/>
            <person name="Briner A.E."/>
            <person name="Felis G.E."/>
            <person name="de Vos W.M."/>
            <person name="Barrangou R."/>
            <person name="Klaenhammer T.R."/>
            <person name="Caufield P.W."/>
            <person name="Cui Y."/>
            <person name="Zhang H."/>
            <person name="O'Toole P.W."/>
        </authorList>
    </citation>
    <scope>NUCLEOTIDE SEQUENCE [LARGE SCALE GENOMIC DNA]</scope>
    <source>
        <strain evidence="11 12">DSM 20178</strain>
    </source>
</reference>
<dbReference type="FunFam" id="1.10.1040.10:FF:000002">
    <property type="entry name" value="6-phosphogluconate dehydrogenase, decarboxylating"/>
    <property type="match status" value="1"/>
</dbReference>
<evidence type="ECO:0000313" key="12">
    <source>
        <dbReference type="Proteomes" id="UP000051984"/>
    </source>
</evidence>
<feature type="binding site" description="in other chain" evidence="7">
    <location>
        <begin position="128"/>
        <end position="130"/>
    </location>
    <ligand>
        <name>substrate</name>
        <note>ligand shared between dimeric partners</note>
    </ligand>
</feature>
<evidence type="ECO:0000259" key="10">
    <source>
        <dbReference type="SMART" id="SM01350"/>
    </source>
</evidence>
<comment type="caution">
    <text evidence="11">The sequence shown here is derived from an EMBL/GenBank/DDBJ whole genome shotgun (WGS) entry which is preliminary data.</text>
</comment>
<evidence type="ECO:0000256" key="6">
    <source>
        <dbReference type="PIRSR" id="PIRSR000109-1"/>
    </source>
</evidence>
<dbReference type="PIRSF" id="PIRSF000109">
    <property type="entry name" value="6PGD"/>
    <property type="match status" value="1"/>
</dbReference>
<dbReference type="Gene3D" id="3.40.50.720">
    <property type="entry name" value="NAD(P)-binding Rossmann-like Domain"/>
    <property type="match status" value="1"/>
</dbReference>
<keyword evidence="3 5" id="KW-0560">Oxidoreductase</keyword>
<dbReference type="PANTHER" id="PTHR11811">
    <property type="entry name" value="6-PHOSPHOGLUCONATE DEHYDROGENASE"/>
    <property type="match status" value="1"/>
</dbReference>
<keyword evidence="5 9" id="KW-0521">NADP</keyword>
<dbReference type="PROSITE" id="PS00461">
    <property type="entry name" value="6PGD"/>
    <property type="match status" value="1"/>
</dbReference>
<dbReference type="NCBIfam" id="NF006765">
    <property type="entry name" value="PRK09287.1"/>
    <property type="match status" value="1"/>
</dbReference>
<dbReference type="InterPro" id="IPR036291">
    <property type="entry name" value="NAD(P)-bd_dom_sf"/>
</dbReference>
<dbReference type="PRINTS" id="PR00076">
    <property type="entry name" value="6PGDHDRGNASE"/>
</dbReference>
<dbReference type="Gene3D" id="1.10.1040.10">
    <property type="entry name" value="N-(1-d-carboxylethyl)-l-norvaline Dehydrogenase, domain 2"/>
    <property type="match status" value="1"/>
</dbReference>
<evidence type="ECO:0000256" key="1">
    <source>
        <dbReference type="ARBA" id="ARBA00008419"/>
    </source>
</evidence>
<dbReference type="UniPathway" id="UPA00115">
    <property type="reaction ID" value="UER00410"/>
</dbReference>
<feature type="binding site" evidence="8">
    <location>
        <begin position="33"/>
        <end position="35"/>
    </location>
    <ligand>
        <name>NADP(+)</name>
        <dbReference type="ChEBI" id="CHEBI:58349"/>
    </ligand>
</feature>
<dbReference type="GO" id="GO:0019521">
    <property type="term" value="P:D-gluconate metabolic process"/>
    <property type="evidence" value="ECO:0007669"/>
    <property type="project" value="UniProtKB-KW"/>
</dbReference>
<dbReference type="eggNOG" id="COG0362">
    <property type="taxonomic scope" value="Bacteria"/>
</dbReference>
<dbReference type="GO" id="GO:0050661">
    <property type="term" value="F:NADP binding"/>
    <property type="evidence" value="ECO:0007669"/>
    <property type="project" value="InterPro"/>
</dbReference>
<evidence type="ECO:0000256" key="2">
    <source>
        <dbReference type="ARBA" id="ARBA00011738"/>
    </source>
</evidence>
<feature type="domain" description="6-phosphogluconate dehydrogenase C-terminal" evidence="10">
    <location>
        <begin position="179"/>
        <end position="469"/>
    </location>
</feature>
<evidence type="ECO:0000313" key="11">
    <source>
        <dbReference type="EMBL" id="KRK13500.1"/>
    </source>
</evidence>
<dbReference type="InterPro" id="IPR008927">
    <property type="entry name" value="6-PGluconate_DH-like_C_sf"/>
</dbReference>
<dbReference type="InterPro" id="IPR006184">
    <property type="entry name" value="6PGdom_BS"/>
</dbReference>
<dbReference type="InterPro" id="IPR006183">
    <property type="entry name" value="Pgluconate_DH"/>
</dbReference>
<feature type="binding site" description="in other chain" evidence="7">
    <location>
        <position position="262"/>
    </location>
    <ligand>
        <name>substrate</name>
        <note>ligand shared between dimeric partners</note>
    </ligand>
</feature>
<dbReference type="GeneID" id="93269148"/>
<dbReference type="PATRIC" id="fig|1423816.3.peg.53"/>
<dbReference type="FunFam" id="1.20.5.320:FF:000001">
    <property type="entry name" value="6-phosphogluconate dehydrogenase, decarboxylating"/>
    <property type="match status" value="1"/>
</dbReference>
<feature type="binding site" description="in other chain" evidence="7">
    <location>
        <position position="289"/>
    </location>
    <ligand>
        <name>substrate</name>
        <note>ligand shared between dimeric partners</note>
    </ligand>
</feature>
<evidence type="ECO:0000256" key="8">
    <source>
        <dbReference type="PIRSR" id="PIRSR000109-3"/>
    </source>
</evidence>
<feature type="binding site" description="in other chain" evidence="7">
    <location>
        <begin position="186"/>
        <end position="187"/>
    </location>
    <ligand>
        <name>substrate</name>
        <note>ligand shared between dimeric partners</note>
    </ligand>
</feature>
<dbReference type="SMART" id="SM01350">
    <property type="entry name" value="6PGD"/>
    <property type="match status" value="1"/>
</dbReference>
<evidence type="ECO:0000256" key="5">
    <source>
        <dbReference type="PIRNR" id="PIRNR000109"/>
    </source>
</evidence>
<dbReference type="Proteomes" id="UP000051984">
    <property type="component" value="Unassembled WGS sequence"/>
</dbReference>
<feature type="binding site" evidence="8">
    <location>
        <position position="102"/>
    </location>
    <ligand>
        <name>NADP(+)</name>
        <dbReference type="ChEBI" id="CHEBI:58349"/>
    </ligand>
</feature>
<dbReference type="EC" id="1.1.1.44" evidence="5 9"/>
<feature type="binding site" evidence="8">
    <location>
        <begin position="74"/>
        <end position="76"/>
    </location>
    <ligand>
        <name>NADP(+)</name>
        <dbReference type="ChEBI" id="CHEBI:58349"/>
    </ligand>
</feature>
<dbReference type="RefSeq" id="WP_010487912.1">
    <property type="nucleotide sequence ID" value="NZ_AZCT01000001.1"/>
</dbReference>
<dbReference type="InterPro" id="IPR006115">
    <property type="entry name" value="6PGDH_NADP-bd"/>
</dbReference>
<dbReference type="InterPro" id="IPR006113">
    <property type="entry name" value="6PGDH_Gnd/GntZ"/>
</dbReference>
<dbReference type="Pfam" id="PF03446">
    <property type="entry name" value="NAD_binding_2"/>
    <property type="match status" value="1"/>
</dbReference>
<feature type="binding site" description="in other chain" evidence="7">
    <location>
        <position position="191"/>
    </location>
    <ligand>
        <name>substrate</name>
        <note>ligand shared between dimeric partners</note>
    </ligand>
</feature>
<keyword evidence="4 9" id="KW-0311">Gluconate utilization</keyword>
<dbReference type="SUPFAM" id="SSF51735">
    <property type="entry name" value="NAD(P)-binding Rossmann-fold domains"/>
    <property type="match status" value="1"/>
</dbReference>
<comment type="subunit">
    <text evidence="2 5">Homodimer.</text>
</comment>
<evidence type="ECO:0000256" key="7">
    <source>
        <dbReference type="PIRSR" id="PIRSR000109-2"/>
    </source>
</evidence>
<sequence length="472" mass="52141">MDKPQIGVVGMAVMGKNLALNIESRGNTVAIYNRTGSKTKAVVDEHPDKKLVPSYKIEDFVASLEKPRRIIMMVKAGAGTDAVIKELLPLLDKGDVLIDGGNTFFEDTMRRSAELDKSGINFIGMGVSGGELGALHGPSLMPGGQKEAYDLVAPILEAISAKADDGAPCVTYIGPNGAGHYVKMVHNGIEYGDMELIAESYNLMRNLLGLDVKEIADIFSDWNKGELDSYLIDITADILTRKDDLGSDKPIVDVILDRAGNKGTGKWSSQSALELGVPQSVITESVYARYISAMKQERVAASKVLPKPVANVSVDKKEAIEMIRKALYFSKLMSYAQGFEQMRFASEKYDWNLQYGELAKIWRAGCIIRARFLQNITDAYNKKPDLQNLLLDDYFLNIAKNYQESVRDLVGLAVKAGVPVPGFSAAISYYDSYRSPVLPANLTQAQRDYFGAHTYERTDRDGIFHYSWYHEA</sequence>
<proteinExistence type="inferred from homology"/>
<dbReference type="FunFam" id="3.40.50.720:FF:000007">
    <property type="entry name" value="6-phosphogluconate dehydrogenase, decarboxylating"/>
    <property type="match status" value="1"/>
</dbReference>
<comment type="pathway">
    <text evidence="5 9">Carbohydrate degradation; pentose phosphate pathway; D-ribulose 5-phosphate from D-glucose 6-phosphate (oxidative stage): step 3/3.</text>
</comment>
<dbReference type="EMBL" id="AZCT01000001">
    <property type="protein sequence ID" value="KRK13500.1"/>
    <property type="molecule type" value="Genomic_DNA"/>
</dbReference>
<accession>A0A0R1EVK5</accession>
<comment type="catalytic activity">
    <reaction evidence="5 9">
        <text>6-phospho-D-gluconate + NADP(+) = D-ribulose 5-phosphate + CO2 + NADPH</text>
        <dbReference type="Rhea" id="RHEA:10116"/>
        <dbReference type="ChEBI" id="CHEBI:16526"/>
        <dbReference type="ChEBI" id="CHEBI:57783"/>
        <dbReference type="ChEBI" id="CHEBI:58121"/>
        <dbReference type="ChEBI" id="CHEBI:58349"/>
        <dbReference type="ChEBI" id="CHEBI:58759"/>
        <dbReference type="EC" id="1.1.1.44"/>
    </reaction>
</comment>
<comment type="function">
    <text evidence="5">Catalyzes the oxidative decarboxylation of 6-phosphogluconate to ribulose 5-phosphate and CO(2), with concomitant reduction of NADP to NADPH.</text>
</comment>
<dbReference type="SUPFAM" id="SSF48179">
    <property type="entry name" value="6-phosphogluconate dehydrogenase C-terminal domain-like"/>
    <property type="match status" value="1"/>
</dbReference>
<feature type="binding site" evidence="7">
    <location>
        <position position="447"/>
    </location>
    <ligand>
        <name>substrate</name>
        <note>ligand shared between dimeric partners</note>
    </ligand>
</feature>
<evidence type="ECO:0000256" key="4">
    <source>
        <dbReference type="ARBA" id="ARBA00023064"/>
    </source>
</evidence>
<dbReference type="GO" id="GO:0004616">
    <property type="term" value="F:phosphogluconate dehydrogenase (decarboxylating) activity"/>
    <property type="evidence" value="ECO:0007669"/>
    <property type="project" value="UniProtKB-EC"/>
</dbReference>
<dbReference type="InterPro" id="IPR006114">
    <property type="entry name" value="6PGDH_C"/>
</dbReference>
<evidence type="ECO:0000256" key="9">
    <source>
        <dbReference type="RuleBase" id="RU000485"/>
    </source>
</evidence>
<feature type="active site" description="Proton donor" evidence="6">
    <location>
        <position position="190"/>
    </location>
</feature>
<feature type="binding site" description="in other chain" evidence="7">
    <location>
        <position position="102"/>
    </location>
    <ligand>
        <name>substrate</name>
        <note>ligand shared between dimeric partners</note>
    </ligand>
</feature>
<dbReference type="NCBIfam" id="TIGR00873">
    <property type="entry name" value="gnd"/>
    <property type="match status" value="1"/>
</dbReference>
<dbReference type="AlphaFoldDB" id="A0A0R1EVK5"/>
<dbReference type="Pfam" id="PF00393">
    <property type="entry name" value="6PGD"/>
    <property type="match status" value="1"/>
</dbReference>
<feature type="binding site" evidence="8">
    <location>
        <begin position="10"/>
        <end position="15"/>
    </location>
    <ligand>
        <name>NADP(+)</name>
        <dbReference type="ChEBI" id="CHEBI:58349"/>
    </ligand>
</feature>
<evidence type="ECO:0000256" key="3">
    <source>
        <dbReference type="ARBA" id="ARBA00023002"/>
    </source>
</evidence>
<organism evidence="11 12">
    <name type="scientific">Lacticaseibacillus zeae DSM 20178 = KCTC 3804</name>
    <dbReference type="NCBI Taxonomy" id="1423816"/>
    <lineage>
        <taxon>Bacteria</taxon>
        <taxon>Bacillati</taxon>
        <taxon>Bacillota</taxon>
        <taxon>Bacilli</taxon>
        <taxon>Lactobacillales</taxon>
        <taxon>Lactobacillaceae</taxon>
        <taxon>Lacticaseibacillus</taxon>
    </lineage>
</organism>
<keyword evidence="5 9" id="KW-0570">Pentose shunt</keyword>
<name>A0A0R1EVK5_LACZE</name>
<dbReference type="GO" id="GO:0006098">
    <property type="term" value="P:pentose-phosphate shunt"/>
    <property type="evidence" value="ECO:0007669"/>
    <property type="project" value="UniProtKB-UniPathway"/>
</dbReference>
<protein>
    <recommendedName>
        <fullName evidence="5 9">6-phosphogluconate dehydrogenase, decarboxylating</fullName>
        <ecNumber evidence="5 9">1.1.1.44</ecNumber>
    </recommendedName>
</protein>